<dbReference type="Proteomes" id="UP000598820">
    <property type="component" value="Unassembled WGS sequence"/>
</dbReference>
<dbReference type="Gene3D" id="3.60.20.10">
    <property type="entry name" value="Glutamine Phosphoribosylpyrophosphate, subunit 1, domain 1"/>
    <property type="match status" value="1"/>
</dbReference>
<dbReference type="PANTHER" id="PTHR39328:SF1">
    <property type="entry name" value="BLL2871 PROTEIN"/>
    <property type="match status" value="1"/>
</dbReference>
<sequence>MKYVFLCFALLLTSGYCWATWSIIIINQKTGEIGIAGASCTHNCSGIGRIIPGQGAIIVQAMSNADARRKGAEMIQAGYSPDAIIEALQHPDFGPEHQQYAVVTCQHLGQPRTYTGTATSPSGGSLTATGVSIQGNTLADEAVLTAVMQAVVKAQSQEMPMAEILMLALEAGSEAGGDKRCGEQRATCAFIRMAIPTEKPNKSTLFLEFFGQKRGGMNAVHLLRGKYERWKTRHRN</sequence>
<evidence type="ECO:0000313" key="2">
    <source>
        <dbReference type="EMBL" id="MBD2704022.1"/>
    </source>
</evidence>
<accession>A0A927AUF4</accession>
<keyword evidence="3" id="KW-1185">Reference proteome</keyword>
<dbReference type="SUPFAM" id="SSF56235">
    <property type="entry name" value="N-terminal nucleophile aminohydrolases (Ntn hydrolases)"/>
    <property type="match status" value="1"/>
</dbReference>
<reference evidence="2" key="1">
    <citation type="submission" date="2020-09" db="EMBL/GenBank/DDBJ databases">
        <authorList>
            <person name="Kim M.K."/>
        </authorList>
    </citation>
    <scope>NUCLEOTIDE SEQUENCE</scope>
    <source>
        <strain evidence="2">BT702</strain>
    </source>
</reference>
<dbReference type="EMBL" id="JACWZY010000027">
    <property type="protein sequence ID" value="MBD2704022.1"/>
    <property type="molecule type" value="Genomic_DNA"/>
</dbReference>
<evidence type="ECO:0000313" key="3">
    <source>
        <dbReference type="Proteomes" id="UP000598820"/>
    </source>
</evidence>
<dbReference type="Pfam" id="PF06267">
    <property type="entry name" value="DUF1028"/>
    <property type="match status" value="1"/>
</dbReference>
<dbReference type="RefSeq" id="WP_190890254.1">
    <property type="nucleotide sequence ID" value="NZ_JACWZY010000027.1"/>
</dbReference>
<protein>
    <submittedName>
        <fullName evidence="2">DUF1028 domain-containing protein</fullName>
    </submittedName>
</protein>
<dbReference type="PANTHER" id="PTHR39328">
    <property type="entry name" value="BLL2871 PROTEIN"/>
    <property type="match status" value="1"/>
</dbReference>
<name>A0A927AUF4_9BACT</name>
<organism evidence="2 3">
    <name type="scientific">Spirosoma profusum</name>
    <dbReference type="NCBI Taxonomy" id="2771354"/>
    <lineage>
        <taxon>Bacteria</taxon>
        <taxon>Pseudomonadati</taxon>
        <taxon>Bacteroidota</taxon>
        <taxon>Cytophagia</taxon>
        <taxon>Cytophagales</taxon>
        <taxon>Cytophagaceae</taxon>
        <taxon>Spirosoma</taxon>
    </lineage>
</organism>
<keyword evidence="1" id="KW-0732">Signal</keyword>
<gene>
    <name evidence="2" type="ORF">IC229_25480</name>
</gene>
<dbReference type="InterPro" id="IPR029055">
    <property type="entry name" value="Ntn_hydrolases_N"/>
</dbReference>
<proteinExistence type="predicted"/>
<dbReference type="AlphaFoldDB" id="A0A927AUF4"/>
<dbReference type="InterPro" id="IPR010430">
    <property type="entry name" value="DUF1028"/>
</dbReference>
<comment type="caution">
    <text evidence="2">The sequence shown here is derived from an EMBL/GenBank/DDBJ whole genome shotgun (WGS) entry which is preliminary data.</text>
</comment>
<feature type="signal peptide" evidence="1">
    <location>
        <begin position="1"/>
        <end position="19"/>
    </location>
</feature>
<feature type="chain" id="PRO_5037289094" evidence="1">
    <location>
        <begin position="20"/>
        <end position="236"/>
    </location>
</feature>
<evidence type="ECO:0000256" key="1">
    <source>
        <dbReference type="SAM" id="SignalP"/>
    </source>
</evidence>